<accession>A0A9D1HIM0</accession>
<dbReference type="PANTHER" id="PTHR43429:SF3">
    <property type="entry name" value="NITRITE REDUCTASE [NAD(P)H]"/>
    <property type="match status" value="1"/>
</dbReference>
<evidence type="ECO:0000313" key="7">
    <source>
        <dbReference type="Proteomes" id="UP000824124"/>
    </source>
</evidence>
<sequence length="412" mass="44582">MKYVIIGNSAGAIGCIEGIRRYDKAGHIVLIADEPYHTYSRPLISYLLLGETDEQRMKYRPDDFYQQNGVETILGVAVTKIDAADKKLTLDNGQTVKYDKLLTATGSIPFVPSTKGMEKVQNAFTFMTLDDAKALDKVLTPASRVLVVGAGLIGLKCAEGILHKVQSVTVVDLAEHVLSSILNEKGAAIMQAYLAEKGVNFIMGDCVAEFGKNTAKLKNSGQKLEFDALVMAVGVLPNTELLTNAGAAVDRGVLVDEHCQTTLPDVYAAGDCTQGYDLAAAKKRILALLPNAYLQGECAGANMAGTEKVFNTGLAMNSIGFWGKHVMTAGVYEGEALEETDGVNYKCLFIKNNRLVGFIIIGDVARAGIYTALIRNQKPLDEVDFDLIREHPQLMAFSRCDRAKMLAGAKEE</sequence>
<dbReference type="PRINTS" id="PR00368">
    <property type="entry name" value="FADPNR"/>
</dbReference>
<evidence type="ECO:0000256" key="3">
    <source>
        <dbReference type="ARBA" id="ARBA00022827"/>
    </source>
</evidence>
<dbReference type="Pfam" id="PF07992">
    <property type="entry name" value="Pyr_redox_2"/>
    <property type="match status" value="1"/>
</dbReference>
<keyword evidence="3" id="KW-0274">FAD</keyword>
<dbReference type="Gene3D" id="3.50.50.60">
    <property type="entry name" value="FAD/NAD(P)-binding domain"/>
    <property type="match status" value="2"/>
</dbReference>
<name>A0A9D1HIM0_9FIRM</name>
<protein>
    <submittedName>
        <fullName evidence="6">NAD(P)/FAD-dependent oxidoreductase</fullName>
    </submittedName>
</protein>
<dbReference type="InterPro" id="IPR050260">
    <property type="entry name" value="FAD-bd_OxRdtase"/>
</dbReference>
<gene>
    <name evidence="6" type="ORF">IAB00_00845</name>
</gene>
<dbReference type="InterPro" id="IPR041575">
    <property type="entry name" value="Rubredoxin_C"/>
</dbReference>
<proteinExistence type="predicted"/>
<comment type="cofactor">
    <cofactor evidence="1">
        <name>FAD</name>
        <dbReference type="ChEBI" id="CHEBI:57692"/>
    </cofactor>
</comment>
<evidence type="ECO:0000259" key="5">
    <source>
        <dbReference type="Pfam" id="PF18267"/>
    </source>
</evidence>
<reference evidence="6" key="1">
    <citation type="submission" date="2020-10" db="EMBL/GenBank/DDBJ databases">
        <authorList>
            <person name="Gilroy R."/>
        </authorList>
    </citation>
    <scope>NUCLEOTIDE SEQUENCE</scope>
    <source>
        <strain evidence="6">2830</strain>
    </source>
</reference>
<comment type="caution">
    <text evidence="6">The sequence shown here is derived from an EMBL/GenBank/DDBJ whole genome shotgun (WGS) entry which is preliminary data.</text>
</comment>
<dbReference type="AlphaFoldDB" id="A0A9D1HIM0"/>
<dbReference type="PANTHER" id="PTHR43429">
    <property type="entry name" value="PYRIDINE NUCLEOTIDE-DISULFIDE OXIDOREDUCTASE DOMAIN-CONTAINING"/>
    <property type="match status" value="1"/>
</dbReference>
<keyword evidence="2" id="KW-0285">Flavoprotein</keyword>
<evidence type="ECO:0000259" key="4">
    <source>
        <dbReference type="Pfam" id="PF07992"/>
    </source>
</evidence>
<dbReference type="GO" id="GO:0016491">
    <property type="term" value="F:oxidoreductase activity"/>
    <property type="evidence" value="ECO:0007669"/>
    <property type="project" value="InterPro"/>
</dbReference>
<evidence type="ECO:0000256" key="1">
    <source>
        <dbReference type="ARBA" id="ARBA00001974"/>
    </source>
</evidence>
<dbReference type="PROSITE" id="PS51257">
    <property type="entry name" value="PROKAR_LIPOPROTEIN"/>
    <property type="match status" value="1"/>
</dbReference>
<dbReference type="Pfam" id="PF18267">
    <property type="entry name" value="Rubredoxin_C"/>
    <property type="match status" value="1"/>
</dbReference>
<evidence type="ECO:0000313" key="6">
    <source>
        <dbReference type="EMBL" id="HIU09792.1"/>
    </source>
</evidence>
<dbReference type="EMBL" id="DVMH01000005">
    <property type="protein sequence ID" value="HIU09792.1"/>
    <property type="molecule type" value="Genomic_DNA"/>
</dbReference>
<dbReference type="PRINTS" id="PR00411">
    <property type="entry name" value="PNDRDTASEI"/>
</dbReference>
<organism evidence="6 7">
    <name type="scientific">Candidatus Avidehalobacter gallistercoris</name>
    <dbReference type="NCBI Taxonomy" id="2840694"/>
    <lineage>
        <taxon>Bacteria</taxon>
        <taxon>Bacillati</taxon>
        <taxon>Bacillota</taxon>
        <taxon>Clostridia</taxon>
        <taxon>Eubacteriales</taxon>
        <taxon>Peptococcaceae</taxon>
        <taxon>Peptococcaceae incertae sedis</taxon>
        <taxon>Candidatus Avidehalobacter</taxon>
    </lineage>
</organism>
<evidence type="ECO:0000256" key="2">
    <source>
        <dbReference type="ARBA" id="ARBA00022630"/>
    </source>
</evidence>
<dbReference type="Gene3D" id="3.30.390.30">
    <property type="match status" value="1"/>
</dbReference>
<reference evidence="6" key="2">
    <citation type="journal article" date="2021" name="PeerJ">
        <title>Extensive microbial diversity within the chicken gut microbiome revealed by metagenomics and culture.</title>
        <authorList>
            <person name="Gilroy R."/>
            <person name="Ravi A."/>
            <person name="Getino M."/>
            <person name="Pursley I."/>
            <person name="Horton D.L."/>
            <person name="Alikhan N.F."/>
            <person name="Baker D."/>
            <person name="Gharbi K."/>
            <person name="Hall N."/>
            <person name="Watson M."/>
            <person name="Adriaenssens E.M."/>
            <person name="Foster-Nyarko E."/>
            <person name="Jarju S."/>
            <person name="Secka A."/>
            <person name="Antonio M."/>
            <person name="Oren A."/>
            <person name="Chaudhuri R.R."/>
            <person name="La Ragione R."/>
            <person name="Hildebrand F."/>
            <person name="Pallen M.J."/>
        </authorList>
    </citation>
    <scope>NUCLEOTIDE SEQUENCE</scope>
    <source>
        <strain evidence="6">2830</strain>
    </source>
</reference>
<dbReference type="InterPro" id="IPR016156">
    <property type="entry name" value="FAD/NAD-linked_Rdtase_dimer_sf"/>
</dbReference>
<dbReference type="InterPro" id="IPR036188">
    <property type="entry name" value="FAD/NAD-bd_sf"/>
</dbReference>
<feature type="domain" description="NADH-rubredoxin oxidoreductase C-terminal" evidence="5">
    <location>
        <begin position="336"/>
        <end position="378"/>
    </location>
</feature>
<dbReference type="SUPFAM" id="SSF51905">
    <property type="entry name" value="FAD/NAD(P)-binding domain"/>
    <property type="match status" value="2"/>
</dbReference>
<dbReference type="InterPro" id="IPR023753">
    <property type="entry name" value="FAD/NAD-binding_dom"/>
</dbReference>
<feature type="domain" description="FAD/NAD(P)-binding" evidence="4">
    <location>
        <begin position="1"/>
        <end position="296"/>
    </location>
</feature>
<dbReference type="Proteomes" id="UP000824124">
    <property type="component" value="Unassembled WGS sequence"/>
</dbReference>